<name>A0A2U2JAU1_9FLAO</name>
<dbReference type="OrthoDB" id="2149800at2"/>
<accession>A0A2U2JAU1</accession>
<dbReference type="PROSITE" id="PS51782">
    <property type="entry name" value="LYSM"/>
    <property type="match status" value="2"/>
</dbReference>
<reference evidence="2 3" key="1">
    <citation type="submission" date="2018-05" db="EMBL/GenBank/DDBJ databases">
        <title>Polaribacter aquimarinus sp. nov., isolated from sediment in a sediment of sea.</title>
        <authorList>
            <person name="Lu D."/>
        </authorList>
    </citation>
    <scope>NUCLEOTIDE SEQUENCE [LARGE SCALE GENOMIC DNA]</scope>
    <source>
        <strain evidence="2 3">ZY113</strain>
    </source>
</reference>
<dbReference type="PANTHER" id="PTHR33734:SF22">
    <property type="entry name" value="MEMBRANE-BOUND LYTIC MUREIN TRANSGLYCOSYLASE D"/>
    <property type="match status" value="1"/>
</dbReference>
<dbReference type="Gene3D" id="3.10.350.10">
    <property type="entry name" value="LysM domain"/>
    <property type="match status" value="2"/>
</dbReference>
<dbReference type="InterPro" id="IPR018392">
    <property type="entry name" value="LysM"/>
</dbReference>
<keyword evidence="3" id="KW-1185">Reference proteome</keyword>
<evidence type="ECO:0000313" key="3">
    <source>
        <dbReference type="Proteomes" id="UP000245670"/>
    </source>
</evidence>
<organism evidence="2 3">
    <name type="scientific">Polaribacter aquimarinus</name>
    <dbReference type="NCBI Taxonomy" id="2100726"/>
    <lineage>
        <taxon>Bacteria</taxon>
        <taxon>Pseudomonadati</taxon>
        <taxon>Bacteroidota</taxon>
        <taxon>Flavobacteriia</taxon>
        <taxon>Flavobacteriales</taxon>
        <taxon>Flavobacteriaceae</taxon>
    </lineage>
</organism>
<sequence length="542" mass="62056">MGIEYMKHLQFFVFLCILTFAVSCGQQKKYIQYKVKEGETMRIIAKKLDMKTKDLLRLNPNVNRRPEANTIIVIPNKKIKSDIDVKKDDTINEVKKEGSKKIDEIKEDKDKAFKELKKNFLVYEVKKGDTFYSLTRFYNVSQNDLISLNPELSNGLKTGQIIKIKPIEKEGDIDLNLNIYEDVIQENITLKVALLLPFKTNENDTIEASKLFTKSRLANIVTDFYLGAEVAIDSLRKQGVKIELNVFDTQRNGTKIKTILEENDLNKNDVIIGPLYSEEIVMVTNKIDIPVVFPVYSKNQSKFSSSKIVKTSPEKNVFKEELITFIKDSITKQNIILVGDGKSPSNNAVNTIKKSLESHDSITNVYLVKPKEGYIPRNRFTDVFKPDVSNWVVLATDNNVIISDAINSVNSLSDSLSMRVFSYNKNRAYDKIDNLKLARINFTYVSDEYVDEESPITKVFNKQYLNKNMVLPSDYATKGFDITYDILIRLASGKKLKSTFKSGASYRVESKFDYQTKLFGITENKGLFIVKYNKDLSLTRLK</sequence>
<dbReference type="Proteomes" id="UP000245670">
    <property type="component" value="Unassembled WGS sequence"/>
</dbReference>
<dbReference type="PANTHER" id="PTHR33734">
    <property type="entry name" value="LYSM DOMAIN-CONTAINING GPI-ANCHORED PROTEIN 2"/>
    <property type="match status" value="1"/>
</dbReference>
<dbReference type="CDD" id="cd00118">
    <property type="entry name" value="LysM"/>
    <property type="match status" value="2"/>
</dbReference>
<proteinExistence type="predicted"/>
<dbReference type="SUPFAM" id="SSF54106">
    <property type="entry name" value="LysM domain"/>
    <property type="match status" value="2"/>
</dbReference>
<evidence type="ECO:0000259" key="1">
    <source>
        <dbReference type="PROSITE" id="PS51782"/>
    </source>
</evidence>
<feature type="domain" description="LysM" evidence="1">
    <location>
        <begin position="121"/>
        <end position="164"/>
    </location>
</feature>
<comment type="caution">
    <text evidence="2">The sequence shown here is derived from an EMBL/GenBank/DDBJ whole genome shotgun (WGS) entry which is preliminary data.</text>
</comment>
<dbReference type="RefSeq" id="WP_109405000.1">
    <property type="nucleotide sequence ID" value="NZ_QFFG01000003.1"/>
</dbReference>
<dbReference type="Pfam" id="PF01476">
    <property type="entry name" value="LysM"/>
    <property type="match status" value="2"/>
</dbReference>
<dbReference type="Gene3D" id="3.40.50.2300">
    <property type="match status" value="2"/>
</dbReference>
<dbReference type="SMART" id="SM00257">
    <property type="entry name" value="LysM"/>
    <property type="match status" value="2"/>
</dbReference>
<dbReference type="GO" id="GO:0008932">
    <property type="term" value="F:lytic endotransglycosylase activity"/>
    <property type="evidence" value="ECO:0007669"/>
    <property type="project" value="TreeGrafter"/>
</dbReference>
<dbReference type="AlphaFoldDB" id="A0A2U2JAU1"/>
<dbReference type="SUPFAM" id="SSF53822">
    <property type="entry name" value="Periplasmic binding protein-like I"/>
    <property type="match status" value="1"/>
</dbReference>
<evidence type="ECO:0000313" key="2">
    <source>
        <dbReference type="EMBL" id="PWG05458.1"/>
    </source>
</evidence>
<protein>
    <recommendedName>
        <fullName evidence="1">LysM domain-containing protein</fullName>
    </recommendedName>
</protein>
<dbReference type="InterPro" id="IPR036779">
    <property type="entry name" value="LysM_dom_sf"/>
</dbReference>
<dbReference type="InterPro" id="IPR028082">
    <property type="entry name" value="Peripla_BP_I"/>
</dbReference>
<feature type="domain" description="LysM" evidence="1">
    <location>
        <begin position="31"/>
        <end position="74"/>
    </location>
</feature>
<dbReference type="EMBL" id="QFFG01000003">
    <property type="protein sequence ID" value="PWG05458.1"/>
    <property type="molecule type" value="Genomic_DNA"/>
</dbReference>
<gene>
    <name evidence="2" type="ORF">DIS07_09525</name>
</gene>
<dbReference type="PROSITE" id="PS51257">
    <property type="entry name" value="PROKAR_LIPOPROTEIN"/>
    <property type="match status" value="1"/>
</dbReference>